<dbReference type="OrthoDB" id="424794at2759"/>
<dbReference type="SUPFAM" id="SSF55120">
    <property type="entry name" value="Pseudouridine synthase"/>
    <property type="match status" value="1"/>
</dbReference>
<gene>
    <name evidence="4" type="primary">rluC</name>
    <name evidence="4" type="ORF">SNEC2469_LOCUS23991</name>
</gene>
<evidence type="ECO:0000259" key="3">
    <source>
        <dbReference type="Pfam" id="PF00849"/>
    </source>
</evidence>
<dbReference type="InterPro" id="IPR006145">
    <property type="entry name" value="PsdUridine_synth_RsuA/RluA"/>
</dbReference>
<evidence type="ECO:0000256" key="2">
    <source>
        <dbReference type="SAM" id="MobiDB-lite"/>
    </source>
</evidence>
<evidence type="ECO:0000256" key="1">
    <source>
        <dbReference type="ARBA" id="ARBA00010876"/>
    </source>
</evidence>
<comment type="similarity">
    <text evidence="1">Belongs to the pseudouridine synthase RluA family.</text>
</comment>
<dbReference type="Gene3D" id="3.30.2350.10">
    <property type="entry name" value="Pseudouridine synthase"/>
    <property type="match status" value="1"/>
</dbReference>
<dbReference type="EMBL" id="CAJNJA010045534">
    <property type="protein sequence ID" value="CAE7810246.1"/>
    <property type="molecule type" value="Genomic_DNA"/>
</dbReference>
<dbReference type="PROSITE" id="PS51257">
    <property type="entry name" value="PROKAR_LIPOPROTEIN"/>
    <property type="match status" value="1"/>
</dbReference>
<sequence>MRHRLAAFLEDEILARSSTLAPKAIANLSGLLYGCGVRCEKNRAVMQLRQSAMQKLQAFSASELVDLASGLANSRVMDESCLQTLRKRMDAAASRGDSDAGCSRQLAAPAAPACERDWPLPCPGILADLETAVVLSKPPGWSCATSISGKSLLAEGRKRPPTISHFLQRLGWERPVSQDPSVDHGLVHRIDLETSGALLAAKTFHSYWRLRLDFSAQDVRKRYLALVHGFLPRQWQRLDMPLQLQRIPHSDSLRSVRSKSVVNHDFGRSAETGIRAIAHLHGRGGGPMSLLLAEPRTGRTHQIRSHVSHIGHPIVGDSLYATSDEVVDDSCQRVFLHCFALNFLEPVGTHDDREPCAVPRRSVTAPLPADLIQVLRSMAPADRRSTEALEELEEPSTSWSQWLEKERRE</sequence>
<feature type="domain" description="Pseudouridine synthase RsuA/RluA-like" evidence="3">
    <location>
        <begin position="133"/>
        <end position="309"/>
    </location>
</feature>
<dbReference type="PANTHER" id="PTHR21600">
    <property type="entry name" value="MITOCHONDRIAL RNA PSEUDOURIDINE SYNTHASE"/>
    <property type="match status" value="1"/>
</dbReference>
<dbReference type="PROSITE" id="PS01129">
    <property type="entry name" value="PSI_RLU"/>
    <property type="match status" value="1"/>
</dbReference>
<comment type="caution">
    <text evidence="4">The sequence shown here is derived from an EMBL/GenBank/DDBJ whole genome shotgun (WGS) entry which is preliminary data.</text>
</comment>
<reference evidence="4" key="1">
    <citation type="submission" date="2021-02" db="EMBL/GenBank/DDBJ databases">
        <authorList>
            <person name="Dougan E. K."/>
            <person name="Rhodes N."/>
            <person name="Thang M."/>
            <person name="Chan C."/>
        </authorList>
    </citation>
    <scope>NUCLEOTIDE SEQUENCE</scope>
</reference>
<proteinExistence type="inferred from homology"/>
<evidence type="ECO:0000313" key="4">
    <source>
        <dbReference type="EMBL" id="CAE7810246.1"/>
    </source>
</evidence>
<dbReference type="CDD" id="cd02869">
    <property type="entry name" value="PseudoU_synth_RluA_like"/>
    <property type="match status" value="1"/>
</dbReference>
<dbReference type="Pfam" id="PF00849">
    <property type="entry name" value="PseudoU_synth_2"/>
    <property type="match status" value="1"/>
</dbReference>
<organism evidence="4 5">
    <name type="scientific">Symbiodinium necroappetens</name>
    <dbReference type="NCBI Taxonomy" id="1628268"/>
    <lineage>
        <taxon>Eukaryota</taxon>
        <taxon>Sar</taxon>
        <taxon>Alveolata</taxon>
        <taxon>Dinophyceae</taxon>
        <taxon>Suessiales</taxon>
        <taxon>Symbiodiniaceae</taxon>
        <taxon>Symbiodinium</taxon>
    </lineage>
</organism>
<keyword evidence="5" id="KW-1185">Reference proteome</keyword>
<dbReference type="InterPro" id="IPR050188">
    <property type="entry name" value="RluA_PseudoU_synthase"/>
</dbReference>
<accession>A0A812Z4F4</accession>
<name>A0A812Z4F4_9DINO</name>
<dbReference type="PANTHER" id="PTHR21600:SF87">
    <property type="entry name" value="RNA PSEUDOURIDYLATE SYNTHASE DOMAIN-CONTAINING PROTEIN 1"/>
    <property type="match status" value="1"/>
</dbReference>
<feature type="region of interest" description="Disordered" evidence="2">
    <location>
        <begin position="383"/>
        <end position="409"/>
    </location>
</feature>
<protein>
    <submittedName>
        <fullName evidence="4">RluC protein</fullName>
    </submittedName>
</protein>
<dbReference type="GO" id="GO:0003723">
    <property type="term" value="F:RNA binding"/>
    <property type="evidence" value="ECO:0007669"/>
    <property type="project" value="InterPro"/>
</dbReference>
<dbReference type="GO" id="GO:0000455">
    <property type="term" value="P:enzyme-directed rRNA pseudouridine synthesis"/>
    <property type="evidence" value="ECO:0007669"/>
    <property type="project" value="TreeGrafter"/>
</dbReference>
<evidence type="ECO:0000313" key="5">
    <source>
        <dbReference type="Proteomes" id="UP000601435"/>
    </source>
</evidence>
<dbReference type="InterPro" id="IPR006224">
    <property type="entry name" value="PsdUridine_synth_RluA-like_CS"/>
</dbReference>
<dbReference type="InterPro" id="IPR020103">
    <property type="entry name" value="PsdUridine_synth_cat_dom_sf"/>
</dbReference>
<dbReference type="AlphaFoldDB" id="A0A812Z4F4"/>
<dbReference type="Proteomes" id="UP000601435">
    <property type="component" value="Unassembled WGS sequence"/>
</dbReference>
<dbReference type="GO" id="GO:0009982">
    <property type="term" value="F:pseudouridine synthase activity"/>
    <property type="evidence" value="ECO:0007669"/>
    <property type="project" value="InterPro"/>
</dbReference>